<sequence length="210" mass="24448">MPPIPFVLLLLSYLSPISTRNPGTISNQYRPHFLKLHLPFVFKSTVNLPYPTGRSNPTPPNLTKRFLSYSHDPNLHLLPCFNPKPKPNYHHRHRLKYLSSPSQQALKLLFSFPKLKSRALNHREHQPNRKGSSFLLLRMKTSEIFQGKVKNFPMEESPELCLCHWERDNDQLAQLLKDRNKRENADLISTLSWQCQLSFGEPMMGGQLHM</sequence>
<evidence type="ECO:0000256" key="1">
    <source>
        <dbReference type="SAM" id="SignalP"/>
    </source>
</evidence>
<feature type="signal peptide" evidence="1">
    <location>
        <begin position="1"/>
        <end position="19"/>
    </location>
</feature>
<organism evidence="2 3">
    <name type="scientific">Corchorus olitorius</name>
    <dbReference type="NCBI Taxonomy" id="93759"/>
    <lineage>
        <taxon>Eukaryota</taxon>
        <taxon>Viridiplantae</taxon>
        <taxon>Streptophyta</taxon>
        <taxon>Embryophyta</taxon>
        <taxon>Tracheophyta</taxon>
        <taxon>Spermatophyta</taxon>
        <taxon>Magnoliopsida</taxon>
        <taxon>eudicotyledons</taxon>
        <taxon>Gunneridae</taxon>
        <taxon>Pentapetalae</taxon>
        <taxon>rosids</taxon>
        <taxon>malvids</taxon>
        <taxon>Malvales</taxon>
        <taxon>Malvaceae</taxon>
        <taxon>Grewioideae</taxon>
        <taxon>Apeibeae</taxon>
        <taxon>Corchorus</taxon>
    </lineage>
</organism>
<keyword evidence="1" id="KW-0732">Signal</keyword>
<protein>
    <submittedName>
        <fullName evidence="2">Uncharacterized protein</fullName>
    </submittedName>
</protein>
<dbReference type="Proteomes" id="UP000187203">
    <property type="component" value="Unassembled WGS sequence"/>
</dbReference>
<proteinExistence type="predicted"/>
<reference evidence="3" key="1">
    <citation type="submission" date="2013-09" db="EMBL/GenBank/DDBJ databases">
        <title>Corchorus olitorius genome sequencing.</title>
        <authorList>
            <person name="Alam M."/>
            <person name="Haque M.S."/>
            <person name="Islam M.S."/>
            <person name="Emdad E.M."/>
            <person name="Islam M.M."/>
            <person name="Ahmed B."/>
            <person name="Halim A."/>
            <person name="Hossen Q.M.M."/>
            <person name="Hossain M.Z."/>
            <person name="Ahmed R."/>
            <person name="Khan M.M."/>
            <person name="Islam R."/>
            <person name="Rashid M.M."/>
            <person name="Khan S.A."/>
            <person name="Rahman M.S."/>
            <person name="Alam M."/>
            <person name="Yahiya A.S."/>
            <person name="Khan M.S."/>
            <person name="Azam M.S."/>
            <person name="Haque T."/>
            <person name="Lashkar M.Z.H."/>
            <person name="Akhand A.I."/>
            <person name="Morshed G."/>
            <person name="Roy S."/>
            <person name="Uddin K.S."/>
            <person name="Rabeya T."/>
            <person name="Hossain A.S."/>
            <person name="Chowdhury A."/>
            <person name="Snigdha A.R."/>
            <person name="Mortoza M.S."/>
            <person name="Matin S.A."/>
            <person name="Hoque S.M.E."/>
            <person name="Islam M.K."/>
            <person name="Roy D.K."/>
            <person name="Haider R."/>
            <person name="Moosa M.M."/>
            <person name="Elias S.M."/>
            <person name="Hasan A.M."/>
            <person name="Jahan S."/>
            <person name="Shafiuddin M."/>
            <person name="Mahmood N."/>
            <person name="Shommy N.S."/>
        </authorList>
    </citation>
    <scope>NUCLEOTIDE SEQUENCE [LARGE SCALE GENOMIC DNA]</scope>
    <source>
        <strain evidence="3">cv. O-4</strain>
    </source>
</reference>
<evidence type="ECO:0000313" key="2">
    <source>
        <dbReference type="EMBL" id="OMP08799.1"/>
    </source>
</evidence>
<dbReference type="EMBL" id="AWUE01012611">
    <property type="protein sequence ID" value="OMP08799.1"/>
    <property type="molecule type" value="Genomic_DNA"/>
</dbReference>
<dbReference type="AlphaFoldDB" id="A0A1R3KP13"/>
<gene>
    <name evidence="2" type="ORF">COLO4_06109</name>
</gene>
<keyword evidence="3" id="KW-1185">Reference proteome</keyword>
<name>A0A1R3KP13_9ROSI</name>
<feature type="chain" id="PRO_5012932723" evidence="1">
    <location>
        <begin position="20"/>
        <end position="210"/>
    </location>
</feature>
<accession>A0A1R3KP13</accession>
<comment type="caution">
    <text evidence="2">The sequence shown here is derived from an EMBL/GenBank/DDBJ whole genome shotgun (WGS) entry which is preliminary data.</text>
</comment>
<evidence type="ECO:0000313" key="3">
    <source>
        <dbReference type="Proteomes" id="UP000187203"/>
    </source>
</evidence>